<organism evidence="3 4">
    <name type="scientific">Rhodocollybia butyracea</name>
    <dbReference type="NCBI Taxonomy" id="206335"/>
    <lineage>
        <taxon>Eukaryota</taxon>
        <taxon>Fungi</taxon>
        <taxon>Dikarya</taxon>
        <taxon>Basidiomycota</taxon>
        <taxon>Agaricomycotina</taxon>
        <taxon>Agaricomycetes</taxon>
        <taxon>Agaricomycetidae</taxon>
        <taxon>Agaricales</taxon>
        <taxon>Marasmiineae</taxon>
        <taxon>Omphalotaceae</taxon>
        <taxon>Rhodocollybia</taxon>
    </lineage>
</organism>
<sequence>MIELKERKDIAYHRGTSRDTYREFDLYFQSSSTLPLIIFVHGGAWRSEDKLDHSALARSLVSVTGLPVIVPNYRLSAQNNDIHHPIHAQDILECLLFVSSVPHDLPQVFDPSRIYLIGHSCGAHMLASILLDSSSISPALTPPPVILNAIRGVVFSEGIYDIDRLLVDFPGYRSWFIAAAFGDRPSYAAFNTAQLPLRSSGSTTQWLIIHSKGDTLVNLPQSEAMLAHLKSLYGDQLVEGNIELIEEHDAILSTRNYLRIVSDFINAGREK</sequence>
<dbReference type="InterPro" id="IPR049492">
    <property type="entry name" value="BD-FAE-like_dom"/>
</dbReference>
<feature type="domain" description="BD-FAE-like" evidence="2">
    <location>
        <begin position="25"/>
        <end position="125"/>
    </location>
</feature>
<reference evidence="3" key="1">
    <citation type="submission" date="2020-11" db="EMBL/GenBank/DDBJ databases">
        <authorList>
            <consortium name="DOE Joint Genome Institute"/>
            <person name="Ahrendt S."/>
            <person name="Riley R."/>
            <person name="Andreopoulos W."/>
            <person name="Labutti K."/>
            <person name="Pangilinan J."/>
            <person name="Ruiz-Duenas F.J."/>
            <person name="Barrasa J.M."/>
            <person name="Sanchez-Garcia M."/>
            <person name="Camarero S."/>
            <person name="Miyauchi S."/>
            <person name="Serrano A."/>
            <person name="Linde D."/>
            <person name="Babiker R."/>
            <person name="Drula E."/>
            <person name="Ayuso-Fernandez I."/>
            <person name="Pacheco R."/>
            <person name="Padilla G."/>
            <person name="Ferreira P."/>
            <person name="Barriuso J."/>
            <person name="Kellner H."/>
            <person name="Castanera R."/>
            <person name="Alfaro M."/>
            <person name="Ramirez L."/>
            <person name="Pisabarro A.G."/>
            <person name="Kuo A."/>
            <person name="Tritt A."/>
            <person name="Lipzen A."/>
            <person name="He G."/>
            <person name="Yan M."/>
            <person name="Ng V."/>
            <person name="Cullen D."/>
            <person name="Martin F."/>
            <person name="Rosso M.-N."/>
            <person name="Henrissat B."/>
            <person name="Hibbett D."/>
            <person name="Martinez A.T."/>
            <person name="Grigoriev I.V."/>
        </authorList>
    </citation>
    <scope>NUCLEOTIDE SEQUENCE</scope>
    <source>
        <strain evidence="3">AH 40177</strain>
    </source>
</reference>
<gene>
    <name evidence="3" type="ORF">BDP27DRAFT_1447407</name>
</gene>
<protein>
    <submittedName>
        <fullName evidence="3">Alpha/Beta hydrolase protein</fullName>
    </submittedName>
</protein>
<dbReference type="InterPro" id="IPR050300">
    <property type="entry name" value="GDXG_lipolytic_enzyme"/>
</dbReference>
<evidence type="ECO:0000259" key="2">
    <source>
        <dbReference type="Pfam" id="PF20434"/>
    </source>
</evidence>
<dbReference type="PANTHER" id="PTHR48081:SF33">
    <property type="entry name" value="KYNURENINE FORMAMIDASE"/>
    <property type="match status" value="1"/>
</dbReference>
<name>A0A9P5U8I3_9AGAR</name>
<dbReference type="GO" id="GO:0016787">
    <property type="term" value="F:hydrolase activity"/>
    <property type="evidence" value="ECO:0007669"/>
    <property type="project" value="UniProtKB-KW"/>
</dbReference>
<accession>A0A9P5U8I3</accession>
<dbReference type="OrthoDB" id="6495301at2759"/>
<dbReference type="Pfam" id="PF20434">
    <property type="entry name" value="BD-FAE"/>
    <property type="match status" value="1"/>
</dbReference>
<evidence type="ECO:0000313" key="4">
    <source>
        <dbReference type="Proteomes" id="UP000772434"/>
    </source>
</evidence>
<dbReference type="EMBL" id="JADNRY010000046">
    <property type="protein sequence ID" value="KAF9069904.1"/>
    <property type="molecule type" value="Genomic_DNA"/>
</dbReference>
<keyword evidence="1 3" id="KW-0378">Hydrolase</keyword>
<evidence type="ECO:0000256" key="1">
    <source>
        <dbReference type="ARBA" id="ARBA00022801"/>
    </source>
</evidence>
<dbReference type="PANTHER" id="PTHR48081">
    <property type="entry name" value="AB HYDROLASE SUPERFAMILY PROTEIN C4A8.06C"/>
    <property type="match status" value="1"/>
</dbReference>
<keyword evidence="4" id="KW-1185">Reference proteome</keyword>
<dbReference type="Gene3D" id="3.40.50.1820">
    <property type="entry name" value="alpha/beta hydrolase"/>
    <property type="match status" value="1"/>
</dbReference>
<comment type="caution">
    <text evidence="3">The sequence shown here is derived from an EMBL/GenBank/DDBJ whole genome shotgun (WGS) entry which is preliminary data.</text>
</comment>
<proteinExistence type="predicted"/>
<dbReference type="InterPro" id="IPR029058">
    <property type="entry name" value="AB_hydrolase_fold"/>
</dbReference>
<dbReference type="Proteomes" id="UP000772434">
    <property type="component" value="Unassembled WGS sequence"/>
</dbReference>
<evidence type="ECO:0000313" key="3">
    <source>
        <dbReference type="EMBL" id="KAF9069904.1"/>
    </source>
</evidence>
<dbReference type="SUPFAM" id="SSF53474">
    <property type="entry name" value="alpha/beta-Hydrolases"/>
    <property type="match status" value="1"/>
</dbReference>
<dbReference type="AlphaFoldDB" id="A0A9P5U8I3"/>